<feature type="compositionally biased region" description="Low complexity" evidence="6">
    <location>
        <begin position="154"/>
        <end position="164"/>
    </location>
</feature>
<dbReference type="GO" id="GO:0008073">
    <property type="term" value="F:ornithine decarboxylase inhibitor activity"/>
    <property type="evidence" value="ECO:0007669"/>
    <property type="project" value="InterPro"/>
</dbReference>
<dbReference type="InterPro" id="IPR038581">
    <property type="entry name" value="ODC_AZ_sf"/>
</dbReference>
<name>A0A284QLS2_ARMOS</name>
<evidence type="ECO:0000256" key="3">
    <source>
        <dbReference type="ARBA" id="ARBA00011486"/>
    </source>
</evidence>
<dbReference type="Proteomes" id="UP000219338">
    <property type="component" value="Unassembled WGS sequence"/>
</dbReference>
<evidence type="ECO:0000256" key="6">
    <source>
        <dbReference type="SAM" id="MobiDB-lite"/>
    </source>
</evidence>
<evidence type="ECO:0000256" key="5">
    <source>
        <dbReference type="ARBA" id="ARBA00022758"/>
    </source>
</evidence>
<dbReference type="GO" id="GO:0005634">
    <property type="term" value="C:nucleus"/>
    <property type="evidence" value="ECO:0007669"/>
    <property type="project" value="TreeGrafter"/>
</dbReference>
<dbReference type="Pfam" id="PF02100">
    <property type="entry name" value="ODC_AZ"/>
    <property type="match status" value="1"/>
</dbReference>
<dbReference type="STRING" id="47428.A0A284QLS2"/>
<dbReference type="PANTHER" id="PTHR10279">
    <property type="entry name" value="ORNITHINE DECARBOXYLASE ANTIZYME"/>
    <property type="match status" value="1"/>
</dbReference>
<feature type="region of interest" description="Disordered" evidence="6">
    <location>
        <begin position="154"/>
        <end position="178"/>
    </location>
</feature>
<dbReference type="SUPFAM" id="SSF55729">
    <property type="entry name" value="Acyl-CoA N-acyltransferases (Nat)"/>
    <property type="match status" value="1"/>
</dbReference>
<organism evidence="7 8">
    <name type="scientific">Armillaria ostoyae</name>
    <name type="common">Armillaria root rot fungus</name>
    <dbReference type="NCBI Taxonomy" id="47428"/>
    <lineage>
        <taxon>Eukaryota</taxon>
        <taxon>Fungi</taxon>
        <taxon>Dikarya</taxon>
        <taxon>Basidiomycota</taxon>
        <taxon>Agaricomycotina</taxon>
        <taxon>Agaricomycetes</taxon>
        <taxon>Agaricomycetidae</taxon>
        <taxon>Agaricales</taxon>
        <taxon>Marasmiineae</taxon>
        <taxon>Physalacriaceae</taxon>
        <taxon>Armillaria</taxon>
    </lineage>
</organism>
<keyword evidence="8" id="KW-1185">Reference proteome</keyword>
<feature type="region of interest" description="Disordered" evidence="6">
    <location>
        <begin position="1"/>
        <end position="21"/>
    </location>
</feature>
<feature type="compositionally biased region" description="Low complexity" evidence="6">
    <location>
        <begin position="104"/>
        <end position="121"/>
    </location>
</feature>
<evidence type="ECO:0000256" key="2">
    <source>
        <dbReference type="ARBA" id="ARBA00008796"/>
    </source>
</evidence>
<dbReference type="PANTHER" id="PTHR10279:SF10">
    <property type="entry name" value="ORNITHINE DECARBOXYLASE ANTIZYME"/>
    <property type="match status" value="1"/>
</dbReference>
<gene>
    <name evidence="7" type="ORF">ARMOST_00650</name>
</gene>
<comment type="subunit">
    <text evidence="3">Interacts with ODC and thereby sterically blocks ODC homodimerization.</text>
</comment>
<dbReference type="Gene3D" id="3.40.630.60">
    <property type="match status" value="1"/>
</dbReference>
<sequence>MSLNSMSNFGKRKSSLCPTNGRQTVGDGASFSLDTDPSVLAVCQMQGTDDLYYYSTTFSGGPGVSFLSIHHRILYSSRLSGAFDVPNPKCPPDRGSSDCVTGRPASILSSSPSTPSSSPDSNYINKHIVYPHAKPPITTVDCSRARATVPVTIPTRSPSVLSTPPLTPDDGSDCSASGSDIDVDHKDALDFVMTIFPRQGLKALPYAKRVTITASSLGSNFSGVVLELPGKPKTLYVDGKSAQSVSLRESVVALLDLADEQLACSALVIVLERSSPTLGQLLHSLMYVGGSVVTKPPFEVDPAFVLVGLEI</sequence>
<dbReference type="InterPro" id="IPR002993">
    <property type="entry name" value="ODC_AZ"/>
</dbReference>
<comment type="function">
    <text evidence="1">Ornithine decarboxylase (ODC) antizyme protein that negatively regulates ODC activity and intracellular polyamine biosynthesis in response to increased intracellular polyamine levels. Binds to ODC monomers, inhibiting the assembly of the functional ODC homodimer, and targets the monomers for ubiquitin-independent proteolytic destruction by the 26S proteasome.</text>
</comment>
<accession>A0A284QLS2</accession>
<proteinExistence type="inferred from homology"/>
<feature type="region of interest" description="Disordered" evidence="6">
    <location>
        <begin position="86"/>
        <end position="122"/>
    </location>
</feature>
<dbReference type="InterPro" id="IPR016181">
    <property type="entry name" value="Acyl_CoA_acyltransferase"/>
</dbReference>
<dbReference type="GO" id="GO:0075523">
    <property type="term" value="P:viral translational frameshifting"/>
    <property type="evidence" value="ECO:0007669"/>
    <property type="project" value="UniProtKB-KW"/>
</dbReference>
<dbReference type="OrthoDB" id="5959761at2759"/>
<comment type="similarity">
    <text evidence="2">Belongs to the ODC antizyme family.</text>
</comment>
<dbReference type="GO" id="GO:0045732">
    <property type="term" value="P:positive regulation of protein catabolic process"/>
    <property type="evidence" value="ECO:0007669"/>
    <property type="project" value="TreeGrafter"/>
</dbReference>
<evidence type="ECO:0000256" key="1">
    <source>
        <dbReference type="ARBA" id="ARBA00002307"/>
    </source>
</evidence>
<dbReference type="EMBL" id="FUEG01000001">
    <property type="protein sequence ID" value="SJK97398.1"/>
    <property type="molecule type" value="Genomic_DNA"/>
</dbReference>
<reference evidence="8" key="1">
    <citation type="journal article" date="2017" name="Nat. Ecol. Evol.">
        <title>Genome expansion and lineage-specific genetic innovations in the forest pathogenic fungi Armillaria.</title>
        <authorList>
            <person name="Sipos G."/>
            <person name="Prasanna A.N."/>
            <person name="Walter M.C."/>
            <person name="O'Connor E."/>
            <person name="Balint B."/>
            <person name="Krizsan K."/>
            <person name="Kiss B."/>
            <person name="Hess J."/>
            <person name="Varga T."/>
            <person name="Slot J."/>
            <person name="Riley R."/>
            <person name="Boka B."/>
            <person name="Rigling D."/>
            <person name="Barry K."/>
            <person name="Lee J."/>
            <person name="Mihaltcheva S."/>
            <person name="LaButti K."/>
            <person name="Lipzen A."/>
            <person name="Waldron R."/>
            <person name="Moloney N.M."/>
            <person name="Sperisen C."/>
            <person name="Kredics L."/>
            <person name="Vagvoelgyi C."/>
            <person name="Patrignani A."/>
            <person name="Fitzpatrick D."/>
            <person name="Nagy I."/>
            <person name="Doyle S."/>
            <person name="Anderson J.B."/>
            <person name="Grigoriev I.V."/>
            <person name="Gueldener U."/>
            <person name="Muensterkoetter M."/>
            <person name="Nagy L.G."/>
        </authorList>
    </citation>
    <scope>NUCLEOTIDE SEQUENCE [LARGE SCALE GENOMIC DNA]</scope>
    <source>
        <strain evidence="8">C18/9</strain>
    </source>
</reference>
<dbReference type="AlphaFoldDB" id="A0A284QLS2"/>
<keyword evidence="5" id="KW-0688">Ribosomal frameshifting</keyword>
<evidence type="ECO:0000313" key="7">
    <source>
        <dbReference type="EMBL" id="SJK97398.1"/>
    </source>
</evidence>
<protein>
    <recommendedName>
        <fullName evidence="4">Ornithine decarboxylase antizyme</fullName>
    </recommendedName>
</protein>
<evidence type="ECO:0000256" key="4">
    <source>
        <dbReference type="ARBA" id="ARBA00017712"/>
    </source>
</evidence>
<evidence type="ECO:0000313" key="8">
    <source>
        <dbReference type="Proteomes" id="UP000219338"/>
    </source>
</evidence>
<dbReference type="GO" id="GO:0005737">
    <property type="term" value="C:cytoplasm"/>
    <property type="evidence" value="ECO:0007669"/>
    <property type="project" value="TreeGrafter"/>
</dbReference>
<dbReference type="OMA" id="SMYYYST"/>